<name>A0A2H0LWD2_9BACT</name>
<sequence length="144" mass="16856">MTEGKVIYQEKCVIEAKNNEGKLYSREISFTVGELSRKEVSGKKIIALETEFKNGLKIEKETLAVSDLKYVRDYFLKKLTAAIDLVHPEKRVKITFPQGNKYLKMRRAYCQNCHKRIKEFYGFYEGRVEKCPHCARPTVLKRTQ</sequence>
<proteinExistence type="predicted"/>
<protein>
    <submittedName>
        <fullName evidence="1">Uncharacterized protein</fullName>
    </submittedName>
</protein>
<comment type="caution">
    <text evidence="1">The sequence shown here is derived from an EMBL/GenBank/DDBJ whole genome shotgun (WGS) entry which is preliminary data.</text>
</comment>
<evidence type="ECO:0000313" key="1">
    <source>
        <dbReference type="EMBL" id="PIQ88708.1"/>
    </source>
</evidence>
<gene>
    <name evidence="1" type="ORF">COV72_07205</name>
</gene>
<dbReference type="Proteomes" id="UP000229641">
    <property type="component" value="Unassembled WGS sequence"/>
</dbReference>
<reference evidence="1 2" key="1">
    <citation type="submission" date="2017-09" db="EMBL/GenBank/DDBJ databases">
        <title>Depth-based differentiation of microbial function through sediment-hosted aquifers and enrichment of novel symbionts in the deep terrestrial subsurface.</title>
        <authorList>
            <person name="Probst A.J."/>
            <person name="Ladd B."/>
            <person name="Jarett J.K."/>
            <person name="Geller-Mcgrath D.E."/>
            <person name="Sieber C.M."/>
            <person name="Emerson J.B."/>
            <person name="Anantharaman K."/>
            <person name="Thomas B.C."/>
            <person name="Malmstrom R."/>
            <person name="Stieglmeier M."/>
            <person name="Klingl A."/>
            <person name="Woyke T."/>
            <person name="Ryan C.M."/>
            <person name="Banfield J.F."/>
        </authorList>
    </citation>
    <scope>NUCLEOTIDE SEQUENCE [LARGE SCALE GENOMIC DNA]</scope>
    <source>
        <strain evidence="1">CG11_big_fil_rev_8_21_14_0_20_42_13</strain>
    </source>
</reference>
<dbReference type="EMBL" id="PCWA01000092">
    <property type="protein sequence ID" value="PIQ88708.1"/>
    <property type="molecule type" value="Genomic_DNA"/>
</dbReference>
<accession>A0A2H0LWD2</accession>
<organism evidence="1 2">
    <name type="scientific">Candidatus Ghiorseimicrobium undicola</name>
    <dbReference type="NCBI Taxonomy" id="1974746"/>
    <lineage>
        <taxon>Bacteria</taxon>
        <taxon>Pseudomonadati</taxon>
        <taxon>Candidatus Omnitrophota</taxon>
        <taxon>Candidatus Ghiorseimicrobium</taxon>
    </lineage>
</organism>
<evidence type="ECO:0000313" key="2">
    <source>
        <dbReference type="Proteomes" id="UP000229641"/>
    </source>
</evidence>
<dbReference type="AlphaFoldDB" id="A0A2H0LWD2"/>